<dbReference type="PANTHER" id="PTHR43335">
    <property type="entry name" value="ABC TRANSPORTER, ATP-BINDING PROTEIN"/>
    <property type="match status" value="1"/>
</dbReference>
<dbReference type="RefSeq" id="WP_145775465.1">
    <property type="nucleotide sequence ID" value="NZ_BAAATQ010000017.1"/>
</dbReference>
<dbReference type="AlphaFoldDB" id="A0A562ICZ1"/>
<dbReference type="PROSITE" id="PS00211">
    <property type="entry name" value="ABC_TRANSPORTER_1"/>
    <property type="match status" value="1"/>
</dbReference>
<organism evidence="6 7">
    <name type="scientific">Micromonospora olivasterospora</name>
    <dbReference type="NCBI Taxonomy" id="1880"/>
    <lineage>
        <taxon>Bacteria</taxon>
        <taxon>Bacillati</taxon>
        <taxon>Actinomycetota</taxon>
        <taxon>Actinomycetes</taxon>
        <taxon>Micromonosporales</taxon>
        <taxon>Micromonosporaceae</taxon>
        <taxon>Micromonospora</taxon>
    </lineage>
</organism>
<dbReference type="OrthoDB" id="9804819at2"/>
<gene>
    <name evidence="6" type="ORF">JD77_03724</name>
</gene>
<keyword evidence="2" id="KW-0813">Transport</keyword>
<dbReference type="GO" id="GO:0016887">
    <property type="term" value="F:ATP hydrolysis activity"/>
    <property type="evidence" value="ECO:0007669"/>
    <property type="project" value="InterPro"/>
</dbReference>
<dbReference type="Pfam" id="PF00005">
    <property type="entry name" value="ABC_tran"/>
    <property type="match status" value="1"/>
</dbReference>
<dbReference type="Proteomes" id="UP000319825">
    <property type="component" value="Unassembled WGS sequence"/>
</dbReference>
<dbReference type="GO" id="GO:0005524">
    <property type="term" value="F:ATP binding"/>
    <property type="evidence" value="ECO:0007669"/>
    <property type="project" value="UniProtKB-KW"/>
</dbReference>
<protein>
    <submittedName>
        <fullName evidence="6">ABC-2 type transport system ATP-binding protein</fullName>
    </submittedName>
</protein>
<dbReference type="InterPro" id="IPR027417">
    <property type="entry name" value="P-loop_NTPase"/>
</dbReference>
<keyword evidence="4 6" id="KW-0067">ATP-binding</keyword>
<dbReference type="InterPro" id="IPR017871">
    <property type="entry name" value="ABC_transporter-like_CS"/>
</dbReference>
<evidence type="ECO:0000313" key="6">
    <source>
        <dbReference type="EMBL" id="TWH68726.1"/>
    </source>
</evidence>
<comment type="similarity">
    <text evidence="1">Belongs to the ABC transporter superfamily.</text>
</comment>
<dbReference type="SUPFAM" id="SSF52540">
    <property type="entry name" value="P-loop containing nucleoside triphosphate hydrolases"/>
    <property type="match status" value="1"/>
</dbReference>
<comment type="caution">
    <text evidence="6">The sequence shown here is derived from an EMBL/GenBank/DDBJ whole genome shotgun (WGS) entry which is preliminary data.</text>
</comment>
<evidence type="ECO:0000313" key="7">
    <source>
        <dbReference type="Proteomes" id="UP000319825"/>
    </source>
</evidence>
<evidence type="ECO:0000256" key="2">
    <source>
        <dbReference type="ARBA" id="ARBA00022448"/>
    </source>
</evidence>
<dbReference type="PROSITE" id="PS50893">
    <property type="entry name" value="ABC_TRANSPORTER_2"/>
    <property type="match status" value="1"/>
</dbReference>
<accession>A0A562ICZ1</accession>
<keyword evidence="7" id="KW-1185">Reference proteome</keyword>
<keyword evidence="3" id="KW-0547">Nucleotide-binding</keyword>
<dbReference type="PANTHER" id="PTHR43335:SF4">
    <property type="entry name" value="ABC TRANSPORTER, ATP-BINDING PROTEIN"/>
    <property type="match status" value="1"/>
</dbReference>
<dbReference type="SMART" id="SM00382">
    <property type="entry name" value="AAA"/>
    <property type="match status" value="1"/>
</dbReference>
<dbReference type="EMBL" id="VLKE01000001">
    <property type="protein sequence ID" value="TWH68726.1"/>
    <property type="molecule type" value="Genomic_DNA"/>
</dbReference>
<evidence type="ECO:0000256" key="3">
    <source>
        <dbReference type="ARBA" id="ARBA00022741"/>
    </source>
</evidence>
<proteinExistence type="inferred from homology"/>
<sequence>MSAVIEIEGLRKTFHGPHRSRQVAVDGFDLLVGRGEIHGFLGPNGSGKTTTLRALLGLVRADGGRMRLFGEDVPRHQARVAGRVGAIVETPQFFGNFTGHRTLRLLALAGGVPPRRVDEVLEQVGLRGRGQDQVRGYSLGMRQRLAVASALLKEPELLILDEPANGLDPAGIREMRDLMRDLAAAGVTVLLSSHILGEIQLICDHVTIISAGRRVATGPVEQVLAGHDQHEWRVGVPEPERAAGLLRRAGLAVDEHAGHLVVGGAPDGGEISRLLGEQGLWVRELVPLRPDLESVFLELTGDSPDPDLPRQVDGAALAGPGGGPLIDLDVTVGGTREVGA</sequence>
<dbReference type="Gene3D" id="3.40.50.300">
    <property type="entry name" value="P-loop containing nucleotide triphosphate hydrolases"/>
    <property type="match status" value="1"/>
</dbReference>
<reference evidence="6 7" key="1">
    <citation type="submission" date="2019-07" db="EMBL/GenBank/DDBJ databases">
        <title>R&amp;d 2014.</title>
        <authorList>
            <person name="Klenk H.-P."/>
        </authorList>
    </citation>
    <scope>NUCLEOTIDE SEQUENCE [LARGE SCALE GENOMIC DNA]</scope>
    <source>
        <strain evidence="6 7">DSM 43868</strain>
    </source>
</reference>
<evidence type="ECO:0000256" key="1">
    <source>
        <dbReference type="ARBA" id="ARBA00005417"/>
    </source>
</evidence>
<feature type="domain" description="ABC transporter" evidence="5">
    <location>
        <begin position="5"/>
        <end position="236"/>
    </location>
</feature>
<dbReference type="InterPro" id="IPR003593">
    <property type="entry name" value="AAA+_ATPase"/>
</dbReference>
<evidence type="ECO:0000256" key="4">
    <source>
        <dbReference type="ARBA" id="ARBA00022840"/>
    </source>
</evidence>
<evidence type="ECO:0000259" key="5">
    <source>
        <dbReference type="PROSITE" id="PS50893"/>
    </source>
</evidence>
<dbReference type="InterPro" id="IPR003439">
    <property type="entry name" value="ABC_transporter-like_ATP-bd"/>
</dbReference>
<name>A0A562ICZ1_MICOL</name>